<comment type="similarity">
    <text evidence="7">Belongs to the TRAP transporter large permease family.</text>
</comment>
<reference evidence="9 10" key="1">
    <citation type="journal article" date="2014" name="Nat. Commun.">
        <title>Physiological and genomic features of highly alkaliphilic hydrogen-utilizing Betaproteobacteria from a continental serpentinizing site.</title>
        <authorList>
            <person name="Suzuki S."/>
            <person name="Kuenen J.G."/>
            <person name="Schipper K."/>
            <person name="van der Velde S."/>
            <person name="Ishii S."/>
            <person name="Wu A."/>
            <person name="Sorokin D.Y."/>
            <person name="Tenney A."/>
            <person name="Meng X.Y."/>
            <person name="Morrill P.L."/>
            <person name="Kamagata Y."/>
            <person name="Muyzer G."/>
            <person name="Nealson K.H."/>
        </authorList>
    </citation>
    <scope>NUCLEOTIDE SEQUENCE [LARGE SCALE GENOMIC DNA]</scope>
    <source>
        <strain evidence="9 10">B1</strain>
    </source>
</reference>
<evidence type="ECO:0000256" key="1">
    <source>
        <dbReference type="ARBA" id="ARBA00004429"/>
    </source>
</evidence>
<feature type="domain" description="TRAP C4-dicarboxylate transport system permease DctM subunit" evidence="8">
    <location>
        <begin position="7"/>
        <end position="415"/>
    </location>
</feature>
<gene>
    <name evidence="9" type="ORF">SMCB_0148</name>
</gene>
<protein>
    <recommendedName>
        <fullName evidence="7">TRAP transporter large permease protein</fullName>
    </recommendedName>
</protein>
<comment type="subcellular location">
    <subcellularLocation>
        <location evidence="1 7">Cell inner membrane</location>
        <topology evidence="1 7">Multi-pass membrane protein</topology>
    </subcellularLocation>
</comment>
<keyword evidence="10" id="KW-1185">Reference proteome</keyword>
<dbReference type="OrthoDB" id="9777699at2"/>
<evidence type="ECO:0000256" key="6">
    <source>
        <dbReference type="ARBA" id="ARBA00023136"/>
    </source>
</evidence>
<dbReference type="PANTHER" id="PTHR33362">
    <property type="entry name" value="SIALIC ACID TRAP TRANSPORTER PERMEASE PROTEIN SIAT-RELATED"/>
    <property type="match status" value="1"/>
</dbReference>
<keyword evidence="2" id="KW-1003">Cell membrane</keyword>
<dbReference type="RefSeq" id="WP_034111985.1">
    <property type="nucleotide sequence ID" value="NZ_AP014569.1"/>
</dbReference>
<keyword evidence="6 7" id="KW-0472">Membrane</keyword>
<name>A0A060NJE6_9BURK</name>
<dbReference type="PIRSF" id="PIRSF006066">
    <property type="entry name" value="HI0050"/>
    <property type="match status" value="1"/>
</dbReference>
<feature type="transmembrane region" description="Helical" evidence="7">
    <location>
        <begin position="357"/>
        <end position="384"/>
    </location>
</feature>
<dbReference type="STRING" id="1458426.SMCB_0148"/>
<comment type="function">
    <text evidence="7">Part of the tripartite ATP-independent periplasmic (TRAP) transport system.</text>
</comment>
<evidence type="ECO:0000259" key="8">
    <source>
        <dbReference type="Pfam" id="PF06808"/>
    </source>
</evidence>
<dbReference type="AlphaFoldDB" id="A0A060NJE6"/>
<feature type="transmembrane region" description="Helical" evidence="7">
    <location>
        <begin position="134"/>
        <end position="157"/>
    </location>
</feature>
<dbReference type="Pfam" id="PF06808">
    <property type="entry name" value="DctM"/>
    <property type="match status" value="1"/>
</dbReference>
<feature type="transmembrane region" description="Helical" evidence="7">
    <location>
        <begin position="270"/>
        <end position="292"/>
    </location>
</feature>
<keyword evidence="5 7" id="KW-1133">Transmembrane helix</keyword>
<keyword evidence="3 7" id="KW-0997">Cell inner membrane</keyword>
<feature type="transmembrane region" description="Helical" evidence="7">
    <location>
        <begin position="312"/>
        <end position="329"/>
    </location>
</feature>
<dbReference type="GO" id="GO:0005886">
    <property type="term" value="C:plasma membrane"/>
    <property type="evidence" value="ECO:0007669"/>
    <property type="project" value="UniProtKB-SubCell"/>
</dbReference>
<feature type="transmembrane region" description="Helical" evidence="7">
    <location>
        <begin position="169"/>
        <end position="192"/>
    </location>
</feature>
<keyword evidence="7" id="KW-0813">Transport</keyword>
<comment type="subunit">
    <text evidence="7">The complex comprises the extracytoplasmic solute receptor protein and the two transmembrane proteins.</text>
</comment>
<comment type="caution">
    <text evidence="7">Lacks conserved residue(s) required for the propagation of feature annotation.</text>
</comment>
<dbReference type="GO" id="GO:0022857">
    <property type="term" value="F:transmembrane transporter activity"/>
    <property type="evidence" value="ECO:0007669"/>
    <property type="project" value="UniProtKB-UniRule"/>
</dbReference>
<feature type="transmembrane region" description="Helical" evidence="7">
    <location>
        <begin position="396"/>
        <end position="419"/>
    </location>
</feature>
<evidence type="ECO:0000256" key="5">
    <source>
        <dbReference type="ARBA" id="ARBA00022989"/>
    </source>
</evidence>
<dbReference type="EMBL" id="AP014569">
    <property type="protein sequence ID" value="BAO82376.1"/>
    <property type="molecule type" value="Genomic_DNA"/>
</dbReference>
<evidence type="ECO:0000256" key="7">
    <source>
        <dbReference type="RuleBase" id="RU369079"/>
    </source>
</evidence>
<feature type="transmembrane region" description="Helical" evidence="7">
    <location>
        <begin position="212"/>
        <end position="234"/>
    </location>
</feature>
<proteinExistence type="inferred from homology"/>
<evidence type="ECO:0000256" key="2">
    <source>
        <dbReference type="ARBA" id="ARBA00022475"/>
    </source>
</evidence>
<dbReference type="InterPro" id="IPR010656">
    <property type="entry name" value="DctM"/>
</dbReference>
<keyword evidence="4 7" id="KW-0812">Transmembrane</keyword>
<evidence type="ECO:0000256" key="4">
    <source>
        <dbReference type="ARBA" id="ARBA00022692"/>
    </source>
</evidence>
<feature type="transmembrane region" description="Helical" evidence="7">
    <location>
        <begin position="53"/>
        <end position="73"/>
    </location>
</feature>
<dbReference type="KEGG" id="cbab:SMCB_0148"/>
<evidence type="ECO:0000313" key="10">
    <source>
        <dbReference type="Proteomes" id="UP000066014"/>
    </source>
</evidence>
<dbReference type="NCBIfam" id="TIGR00786">
    <property type="entry name" value="dctM"/>
    <property type="match status" value="1"/>
</dbReference>
<dbReference type="Proteomes" id="UP000066014">
    <property type="component" value="Chromosome"/>
</dbReference>
<dbReference type="InterPro" id="IPR004681">
    <property type="entry name" value="TRAP_DctM"/>
</dbReference>
<evidence type="ECO:0000256" key="3">
    <source>
        <dbReference type="ARBA" id="ARBA00022519"/>
    </source>
</evidence>
<accession>A0A060NJE6</accession>
<organism evidence="9 10">
    <name type="scientific">Serpentinimonas maccroryi</name>
    <dbReference type="NCBI Taxonomy" id="1458426"/>
    <lineage>
        <taxon>Bacteria</taxon>
        <taxon>Pseudomonadati</taxon>
        <taxon>Pseudomonadota</taxon>
        <taxon>Betaproteobacteria</taxon>
        <taxon>Burkholderiales</taxon>
        <taxon>Comamonadaceae</taxon>
        <taxon>Serpentinimonas</taxon>
    </lineage>
</organism>
<feature type="transmembrane region" description="Helical" evidence="7">
    <location>
        <begin position="334"/>
        <end position="351"/>
    </location>
</feature>
<dbReference type="HOGENOM" id="CLU_019824_4_1_4"/>
<sequence length="425" mass="44893">MVTILLVSSLLLFAIGMPVAFAMVLSAAAAFLFLGNVPLMVLPQRILTGADSFPLMAIPFFLLAGNLMISGGLTQKLSNLALALVGHLRGGLAQVNVVNSMMMGGMTGSAIADAVSDCKILVPVMLKSGYSPRFAASLTAASAAIAPMIPPSIPFIIYGSIAGTSIGQLFLAGVVPGIMMGVFLMIAVNVIARRRNLPRGEQPNLSRILGALRTSGPPLMMLVIIIGGILSGVFTPTEAGAVAVLYAIVLTTMFYRSLRVADLPKVLLETSVQTGVIMLVIAAASPFSWLLAREQVGQDVVQMLALIGDNEIVFLLLLNAILLVLGMFLDATALLIIVVPVLVPVFAALGLDPVHMGVVVVLNLMIGLVTPPFGIVMFVVCNLLKVNILDFVREIWPFLLALLATLLTVTFLPELVLFLPTLLMR</sequence>
<evidence type="ECO:0000313" key="9">
    <source>
        <dbReference type="EMBL" id="BAO82376.1"/>
    </source>
</evidence>